<gene>
    <name evidence="1" type="ORF">ACM01_03935</name>
</gene>
<name>A0A0J7ZLU5_STRVR</name>
<dbReference type="RefSeq" id="WP_048579571.1">
    <property type="nucleotide sequence ID" value="NZ_LFNT01000002.1"/>
</dbReference>
<accession>A0A0J7ZLU5</accession>
<evidence type="ECO:0000313" key="2">
    <source>
        <dbReference type="Proteomes" id="UP000037432"/>
    </source>
</evidence>
<organism evidence="1 2">
    <name type="scientific">Streptomyces viridochromogenes</name>
    <dbReference type="NCBI Taxonomy" id="1938"/>
    <lineage>
        <taxon>Bacteria</taxon>
        <taxon>Bacillati</taxon>
        <taxon>Actinomycetota</taxon>
        <taxon>Actinomycetes</taxon>
        <taxon>Kitasatosporales</taxon>
        <taxon>Streptomycetaceae</taxon>
        <taxon>Streptomyces</taxon>
    </lineage>
</organism>
<dbReference type="Proteomes" id="UP000037432">
    <property type="component" value="Unassembled WGS sequence"/>
</dbReference>
<dbReference type="EMBL" id="LFNT01000002">
    <property type="protein sequence ID" value="KMS76971.1"/>
    <property type="molecule type" value="Genomic_DNA"/>
</dbReference>
<proteinExistence type="predicted"/>
<evidence type="ECO:0000313" key="1">
    <source>
        <dbReference type="EMBL" id="KMS76971.1"/>
    </source>
</evidence>
<dbReference type="PATRIC" id="fig|1938.3.peg.414"/>
<reference evidence="1 2" key="1">
    <citation type="submission" date="2015-06" db="EMBL/GenBank/DDBJ databases">
        <authorList>
            <person name="Ju K.-S."/>
            <person name="Doroghazi J.R."/>
            <person name="Metcalf W.W."/>
        </authorList>
    </citation>
    <scope>NUCLEOTIDE SEQUENCE [LARGE SCALE GENOMIC DNA]</scope>
    <source>
        <strain evidence="1 2">NRRL 3414</strain>
    </source>
</reference>
<protein>
    <submittedName>
        <fullName evidence="1">Uncharacterized protein</fullName>
    </submittedName>
</protein>
<comment type="caution">
    <text evidence="1">The sequence shown here is derived from an EMBL/GenBank/DDBJ whole genome shotgun (WGS) entry which is preliminary data.</text>
</comment>
<dbReference type="AlphaFoldDB" id="A0A0J7ZLU5"/>
<sequence length="146" mass="16100">MEPEEIAELRTMYVFTPPEGQSWGLTFESLEATLRERNPDAFVRVDTEGPVRGSSMHFGITLGDEQMEGLARLSSEGVAVLDCNAHLAAEFVLWLRDRVAPTGMTVMFNTEWGLEDDLPPTPVPDAPQPRIVAAFVTHIEETGGLD</sequence>
<dbReference type="OrthoDB" id="4162959at2"/>